<reference evidence="1 2" key="1">
    <citation type="submission" date="2024-03" db="EMBL/GenBank/DDBJ databases">
        <authorList>
            <person name="Martinez-Hernandez J."/>
        </authorList>
    </citation>
    <scope>NUCLEOTIDE SEQUENCE [LARGE SCALE GENOMIC DNA]</scope>
</reference>
<evidence type="ECO:0000313" key="1">
    <source>
        <dbReference type="EMBL" id="CAL0305379.1"/>
    </source>
</evidence>
<protein>
    <submittedName>
        <fullName evidence="1">Uncharacterized protein</fullName>
    </submittedName>
</protein>
<dbReference type="EMBL" id="CAXHTB010000004">
    <property type="protein sequence ID" value="CAL0305379.1"/>
    <property type="molecule type" value="Genomic_DNA"/>
</dbReference>
<sequence length="213" mass="23112">MVLELRKSNKDLRRIFGSNLVGKVEISWKAILESPDMVLKEWVKIDLVGGNDCKEEMLKPFEVQGEEEVSLRRDGGSSVGVSTVGQVFGMRFESGLLSGGMARLGLGLGRVVEFFLGTRCVNGLGTVVVVLEDGMGNGCGFLQGRVSLLRPVFGTRTRCVVGSGHGVGVLEDGQGWGSDVGHDQLVLLREIYAGIKIYPFEILIKEAFLQIHS</sequence>
<gene>
    <name evidence="1" type="ORF">LLUT_LOCUS6439</name>
</gene>
<name>A0AAV1W7M8_LUPLU</name>
<accession>A0AAV1W7M8</accession>
<dbReference type="AlphaFoldDB" id="A0AAV1W7M8"/>
<comment type="caution">
    <text evidence="1">The sequence shown here is derived from an EMBL/GenBank/DDBJ whole genome shotgun (WGS) entry which is preliminary data.</text>
</comment>
<organism evidence="1 2">
    <name type="scientific">Lupinus luteus</name>
    <name type="common">European yellow lupine</name>
    <dbReference type="NCBI Taxonomy" id="3873"/>
    <lineage>
        <taxon>Eukaryota</taxon>
        <taxon>Viridiplantae</taxon>
        <taxon>Streptophyta</taxon>
        <taxon>Embryophyta</taxon>
        <taxon>Tracheophyta</taxon>
        <taxon>Spermatophyta</taxon>
        <taxon>Magnoliopsida</taxon>
        <taxon>eudicotyledons</taxon>
        <taxon>Gunneridae</taxon>
        <taxon>Pentapetalae</taxon>
        <taxon>rosids</taxon>
        <taxon>fabids</taxon>
        <taxon>Fabales</taxon>
        <taxon>Fabaceae</taxon>
        <taxon>Papilionoideae</taxon>
        <taxon>50 kb inversion clade</taxon>
        <taxon>genistoids sensu lato</taxon>
        <taxon>core genistoids</taxon>
        <taxon>Genisteae</taxon>
        <taxon>Lupinus</taxon>
    </lineage>
</organism>
<proteinExistence type="predicted"/>
<dbReference type="PANTHER" id="PTHR35503">
    <property type="entry name" value="OSJNBA0006M15.15 PROTEIN"/>
    <property type="match status" value="1"/>
</dbReference>
<evidence type="ECO:0000313" key="2">
    <source>
        <dbReference type="Proteomes" id="UP001497480"/>
    </source>
</evidence>
<dbReference type="Proteomes" id="UP001497480">
    <property type="component" value="Unassembled WGS sequence"/>
</dbReference>
<keyword evidence="2" id="KW-1185">Reference proteome</keyword>
<dbReference type="PANTHER" id="PTHR35503:SF2">
    <property type="entry name" value="OS04G0455700 PROTEIN"/>
    <property type="match status" value="1"/>
</dbReference>